<evidence type="ECO:0000256" key="2">
    <source>
        <dbReference type="ARBA" id="ARBA00009142"/>
    </source>
</evidence>
<sequence length="289" mass="30003">MAAGGHKASFTEVWDNVPCLPCVSFLESNERKPPLRQPVSLVTIGILFLAGFLSGVVNAIAGGGTFLTFGAMTMLGVPPISANATSSIAQFPGYITSTWAYMADIRQMWRGAVAFAIISAVGALAGALILLSLDNVAFGALVPWLLLAATALFAAGPWLRPKKLAARAADAPASLAGRIVQFFTSIYGGFFGAGMGVMMLATLGLTEGGDYHRLNALKNMLSIVIAAVAIIIFASGGVVAWTHAAIMVPGVALGGYAGVWTARRVPQALVRTFVVAVGLFLAGYYFTEG</sequence>
<keyword evidence="7 8" id="KW-0472">Membrane</keyword>
<evidence type="ECO:0000313" key="9">
    <source>
        <dbReference type="EMBL" id="AMS39922.1"/>
    </source>
</evidence>
<evidence type="ECO:0000313" key="10">
    <source>
        <dbReference type="Proteomes" id="UP000075755"/>
    </source>
</evidence>
<dbReference type="EMBL" id="CP015005">
    <property type="protein sequence ID" value="AMS39922.1"/>
    <property type="molecule type" value="Genomic_DNA"/>
</dbReference>
<dbReference type="InterPro" id="IPR052017">
    <property type="entry name" value="TSUP"/>
</dbReference>
<organism evidence="9 10">
    <name type="scientific">Aminobacter aminovorans</name>
    <name type="common">Chelatobacter heintzii</name>
    <dbReference type="NCBI Taxonomy" id="83263"/>
    <lineage>
        <taxon>Bacteria</taxon>
        <taxon>Pseudomonadati</taxon>
        <taxon>Pseudomonadota</taxon>
        <taxon>Alphaproteobacteria</taxon>
        <taxon>Hyphomicrobiales</taxon>
        <taxon>Phyllobacteriaceae</taxon>
        <taxon>Aminobacter</taxon>
    </lineage>
</organism>
<evidence type="ECO:0000256" key="1">
    <source>
        <dbReference type="ARBA" id="ARBA00004651"/>
    </source>
</evidence>
<proteinExistence type="inferred from homology"/>
<dbReference type="InterPro" id="IPR002781">
    <property type="entry name" value="TM_pro_TauE-like"/>
</dbReference>
<feature type="transmembrane region" description="Helical" evidence="8">
    <location>
        <begin position="137"/>
        <end position="159"/>
    </location>
</feature>
<reference evidence="9 10" key="1">
    <citation type="submission" date="2016-03" db="EMBL/GenBank/DDBJ databases">
        <title>Complete genome of Aminobacter aminovorans KCTC 2477.</title>
        <authorList>
            <person name="Kim K.M."/>
        </authorList>
    </citation>
    <scope>NUCLEOTIDE SEQUENCE [LARGE SCALE GENOMIC DNA]</scope>
    <source>
        <strain evidence="9 10">KCTC 2477</strain>
    </source>
</reference>
<keyword evidence="4 8" id="KW-1003">Cell membrane</keyword>
<name>A0AAC8YKB7_AMIAI</name>
<evidence type="ECO:0000256" key="3">
    <source>
        <dbReference type="ARBA" id="ARBA00022448"/>
    </source>
</evidence>
<dbReference type="Pfam" id="PF01925">
    <property type="entry name" value="TauE"/>
    <property type="match status" value="1"/>
</dbReference>
<keyword evidence="6 8" id="KW-1133">Transmembrane helix</keyword>
<feature type="transmembrane region" description="Helical" evidence="8">
    <location>
        <begin position="39"/>
        <end position="60"/>
    </location>
</feature>
<evidence type="ECO:0000256" key="5">
    <source>
        <dbReference type="ARBA" id="ARBA00022692"/>
    </source>
</evidence>
<feature type="transmembrane region" description="Helical" evidence="8">
    <location>
        <begin position="223"/>
        <end position="256"/>
    </location>
</feature>
<accession>A0AAC8YKB7</accession>
<gene>
    <name evidence="9" type="ORF">AA2016_0984</name>
</gene>
<dbReference type="AlphaFoldDB" id="A0AAC8YKB7"/>
<dbReference type="PANTHER" id="PTHR30269">
    <property type="entry name" value="TRANSMEMBRANE PROTEIN YFCA"/>
    <property type="match status" value="1"/>
</dbReference>
<feature type="transmembrane region" description="Helical" evidence="8">
    <location>
        <begin position="179"/>
        <end position="203"/>
    </location>
</feature>
<comment type="similarity">
    <text evidence="2 8">Belongs to the 4-toluene sulfonate uptake permease (TSUP) (TC 2.A.102) family.</text>
</comment>
<dbReference type="GO" id="GO:0005886">
    <property type="term" value="C:plasma membrane"/>
    <property type="evidence" value="ECO:0007669"/>
    <property type="project" value="UniProtKB-SubCell"/>
</dbReference>
<comment type="subcellular location">
    <subcellularLocation>
        <location evidence="1 8">Cell membrane</location>
        <topology evidence="1 8">Multi-pass membrane protein</topology>
    </subcellularLocation>
</comment>
<evidence type="ECO:0000256" key="4">
    <source>
        <dbReference type="ARBA" id="ARBA00022475"/>
    </source>
</evidence>
<dbReference type="KEGG" id="aak:AA2016_0984"/>
<feature type="transmembrane region" description="Helical" evidence="8">
    <location>
        <begin position="113"/>
        <end position="131"/>
    </location>
</feature>
<dbReference type="PANTHER" id="PTHR30269:SF0">
    <property type="entry name" value="MEMBRANE TRANSPORTER PROTEIN YFCA-RELATED"/>
    <property type="match status" value="1"/>
</dbReference>
<keyword evidence="5 8" id="KW-0812">Transmembrane</keyword>
<feature type="transmembrane region" description="Helical" evidence="8">
    <location>
        <begin position="268"/>
        <end position="286"/>
    </location>
</feature>
<evidence type="ECO:0000256" key="7">
    <source>
        <dbReference type="ARBA" id="ARBA00023136"/>
    </source>
</evidence>
<evidence type="ECO:0000256" key="6">
    <source>
        <dbReference type="ARBA" id="ARBA00022989"/>
    </source>
</evidence>
<dbReference type="Proteomes" id="UP000075755">
    <property type="component" value="Chromosome"/>
</dbReference>
<evidence type="ECO:0000256" key="8">
    <source>
        <dbReference type="RuleBase" id="RU363041"/>
    </source>
</evidence>
<protein>
    <recommendedName>
        <fullName evidence="8">Probable membrane transporter protein</fullName>
    </recommendedName>
</protein>
<keyword evidence="3" id="KW-0813">Transport</keyword>